<evidence type="ECO:0000256" key="2">
    <source>
        <dbReference type="SAM" id="MobiDB-lite"/>
    </source>
</evidence>
<feature type="region of interest" description="Disordered" evidence="2">
    <location>
        <begin position="600"/>
        <end position="633"/>
    </location>
</feature>
<feature type="coiled-coil region" evidence="1">
    <location>
        <begin position="917"/>
        <end position="944"/>
    </location>
</feature>
<feature type="compositionally biased region" description="Polar residues" evidence="2">
    <location>
        <begin position="400"/>
        <end position="412"/>
    </location>
</feature>
<feature type="compositionally biased region" description="Acidic residues" evidence="2">
    <location>
        <begin position="1056"/>
        <end position="1074"/>
    </location>
</feature>
<name>A0ABR3HQR5_LOXSC</name>
<feature type="coiled-coil region" evidence="1">
    <location>
        <begin position="547"/>
        <end position="581"/>
    </location>
</feature>
<proteinExistence type="predicted"/>
<feature type="region of interest" description="Disordered" evidence="2">
    <location>
        <begin position="718"/>
        <end position="739"/>
    </location>
</feature>
<dbReference type="Proteomes" id="UP001549920">
    <property type="component" value="Unassembled WGS sequence"/>
</dbReference>
<feature type="compositionally biased region" description="Polar residues" evidence="2">
    <location>
        <begin position="21"/>
        <end position="30"/>
    </location>
</feature>
<feature type="compositionally biased region" description="Basic and acidic residues" evidence="2">
    <location>
        <begin position="11"/>
        <end position="20"/>
    </location>
</feature>
<reference evidence="3 4" key="1">
    <citation type="submission" date="2024-06" db="EMBL/GenBank/DDBJ databases">
        <title>A chromosome-level genome assembly of beet webworm, Loxostege sticticalis.</title>
        <authorList>
            <person name="Zhang Y."/>
        </authorList>
    </citation>
    <scope>NUCLEOTIDE SEQUENCE [LARGE SCALE GENOMIC DNA]</scope>
    <source>
        <strain evidence="3">AQ026</strain>
        <tissue evidence="3">Whole body</tissue>
    </source>
</reference>
<feature type="compositionally biased region" description="Basic and acidic residues" evidence="2">
    <location>
        <begin position="841"/>
        <end position="858"/>
    </location>
</feature>
<feature type="region of interest" description="Disordered" evidence="2">
    <location>
        <begin position="1041"/>
        <end position="1074"/>
    </location>
</feature>
<gene>
    <name evidence="3" type="ORF">ABMA27_003903</name>
</gene>
<evidence type="ECO:0000313" key="4">
    <source>
        <dbReference type="Proteomes" id="UP001549920"/>
    </source>
</evidence>
<feature type="region of interest" description="Disordered" evidence="2">
    <location>
        <begin position="1"/>
        <end position="42"/>
    </location>
</feature>
<feature type="compositionally biased region" description="Polar residues" evidence="2">
    <location>
        <begin position="600"/>
        <end position="612"/>
    </location>
</feature>
<keyword evidence="1" id="KW-0175">Coiled coil</keyword>
<accession>A0ABR3HQR5</accession>
<dbReference type="EMBL" id="JBEUOH010000015">
    <property type="protein sequence ID" value="KAL0878902.1"/>
    <property type="molecule type" value="Genomic_DNA"/>
</dbReference>
<feature type="compositionally biased region" description="Polar residues" evidence="2">
    <location>
        <begin position="862"/>
        <end position="897"/>
    </location>
</feature>
<keyword evidence="4" id="KW-1185">Reference proteome</keyword>
<organism evidence="3 4">
    <name type="scientific">Loxostege sticticalis</name>
    <name type="common">Beet webworm moth</name>
    <dbReference type="NCBI Taxonomy" id="481309"/>
    <lineage>
        <taxon>Eukaryota</taxon>
        <taxon>Metazoa</taxon>
        <taxon>Ecdysozoa</taxon>
        <taxon>Arthropoda</taxon>
        <taxon>Hexapoda</taxon>
        <taxon>Insecta</taxon>
        <taxon>Pterygota</taxon>
        <taxon>Neoptera</taxon>
        <taxon>Endopterygota</taxon>
        <taxon>Lepidoptera</taxon>
        <taxon>Glossata</taxon>
        <taxon>Ditrysia</taxon>
        <taxon>Pyraloidea</taxon>
        <taxon>Crambidae</taxon>
        <taxon>Pyraustinae</taxon>
        <taxon>Loxostege</taxon>
    </lineage>
</organism>
<feature type="region of interest" description="Disordered" evidence="2">
    <location>
        <begin position="825"/>
        <end position="897"/>
    </location>
</feature>
<feature type="region of interest" description="Disordered" evidence="2">
    <location>
        <begin position="390"/>
        <end position="426"/>
    </location>
</feature>
<comment type="caution">
    <text evidence="3">The sequence shown here is derived from an EMBL/GenBank/DDBJ whole genome shotgun (WGS) entry which is preliminary data.</text>
</comment>
<feature type="coiled-coil region" evidence="1">
    <location>
        <begin position="757"/>
        <end position="787"/>
    </location>
</feature>
<evidence type="ECO:0000256" key="1">
    <source>
        <dbReference type="SAM" id="Coils"/>
    </source>
</evidence>
<feature type="compositionally biased region" description="Polar residues" evidence="2">
    <location>
        <begin position="984"/>
        <end position="994"/>
    </location>
</feature>
<feature type="coiled-coil region" evidence="1">
    <location>
        <begin position="138"/>
        <end position="311"/>
    </location>
</feature>
<feature type="coiled-coil region" evidence="1">
    <location>
        <begin position="72"/>
        <end position="106"/>
    </location>
</feature>
<feature type="compositionally biased region" description="Polar residues" evidence="2">
    <location>
        <begin position="727"/>
        <end position="739"/>
    </location>
</feature>
<feature type="region of interest" description="Disordered" evidence="2">
    <location>
        <begin position="962"/>
        <end position="999"/>
    </location>
</feature>
<evidence type="ECO:0000313" key="3">
    <source>
        <dbReference type="EMBL" id="KAL0878902.1"/>
    </source>
</evidence>
<protein>
    <submittedName>
        <fullName evidence="3">Uncharacterized protein</fullName>
    </submittedName>
</protein>
<sequence>MGNVLSSASARVRDTEHVTSESETMNNASGSCDVKENENIDDDYLDSVTDEARAKSQEDEMIEFRKQLSIKREQRKQILARHRTEKEELQKSLNKEKQTKMELVQTNKLLRELLVKNNIDIPENLLSSSQDSDLISAIAQMKEEFDSLKSNNNKLRKELAESNNTLQNAYADIADLNSQNMESMKQISALKEVVSVSKTMIGIREQQLNELKDKLSEIEKSLADREASMLSTDLRQEYERQLQNIRTLRGLYEERARLAEVTRVNLARELEEQKVLNQAEVNKSKNLAEKVKELEDKIDALVETIQNKNSQISVCKDESLGLKAEMTVVNKLFSEVLLGYKTKRDLDKLVHRLEENHGILTQMAERENDPEASTALPKLLLEIVNQVDAGDEEQKEIEESSVNSGDNSSEQQETLEDLEKSSSTSAAEIVQNLPKVWRVLTELLSHQSETETSPEEKVTTCYKSVETKSGPVLVPSVSQTYIRLKDLIVEKLGLIKEVNRMKQLNSHLETRLEEQERRLCLVTTELSKTWHVVGRLRRHHHQLHTHEKILKYELQQKRKLLNELKEELEYCREKWEQAREKNTQSEKDWRKLRAEFTSRKTGSPAFNNSAESGYSDERPSDESSESNDESEYVTEPLIRCKRKLKKSFETIIDSSTDFNLAAEREDPASDMLDVADLPLDTQDESHSENGPKSEVLCDETEDEVGEITTDVCNEESVPTEFNHENGSKLTNPSTSTDIPDSLVTATVPNLIDPAEILKNIKQQNERLAKKDQKLENLEKSSTNLFQKVKITNTISKQINSTLDHMLNQPRSSRETENVCHNKIEGELSDKDSANVQQSTKSNDETINKITDKQDKEFEIENNESASTDVNEPPTINNEDSSQYRSLESQNATSGSSCFTFESPKASVVDFKAILENVKKQDERLARKDQRFERLENECTKVINNISSTLRTGEELNNKLETLHNARADDDVDEKSDEDKDTNAETDNQEPSTSSDIDHEARFAARELRLKRLEEQTKCLVNKVNKTTSKGVKIHYKLEELHNIYGSEGSRAGTPSEESEDKTEEEETQDENCSQ</sequence>
<feature type="compositionally biased region" description="Acidic residues" evidence="2">
    <location>
        <begin position="622"/>
        <end position="632"/>
    </location>
</feature>